<dbReference type="PROSITE" id="PS50850">
    <property type="entry name" value="MFS"/>
    <property type="match status" value="1"/>
</dbReference>
<feature type="transmembrane region" description="Helical" evidence="7">
    <location>
        <begin position="53"/>
        <end position="72"/>
    </location>
</feature>
<evidence type="ECO:0000256" key="7">
    <source>
        <dbReference type="SAM" id="Phobius"/>
    </source>
</evidence>
<evidence type="ECO:0000256" key="1">
    <source>
        <dbReference type="ARBA" id="ARBA00004651"/>
    </source>
</evidence>
<dbReference type="Pfam" id="PF07690">
    <property type="entry name" value="MFS_1"/>
    <property type="match status" value="2"/>
</dbReference>
<evidence type="ECO:0000256" key="6">
    <source>
        <dbReference type="ARBA" id="ARBA00023136"/>
    </source>
</evidence>
<feature type="transmembrane region" description="Helical" evidence="7">
    <location>
        <begin position="17"/>
        <end position="33"/>
    </location>
</feature>
<dbReference type="SUPFAM" id="SSF103473">
    <property type="entry name" value="MFS general substrate transporter"/>
    <property type="match status" value="1"/>
</dbReference>
<name>A0ABT8C6T8_9BACT</name>
<keyword evidence="10" id="KW-1185">Reference proteome</keyword>
<evidence type="ECO:0000259" key="8">
    <source>
        <dbReference type="PROSITE" id="PS50850"/>
    </source>
</evidence>
<dbReference type="Proteomes" id="UP001236663">
    <property type="component" value="Unassembled WGS sequence"/>
</dbReference>
<dbReference type="InterPro" id="IPR020846">
    <property type="entry name" value="MFS_dom"/>
</dbReference>
<keyword evidence="4 7" id="KW-0812">Transmembrane</keyword>
<gene>
    <name evidence="9" type="ORF">QWZ15_07910</name>
</gene>
<sequence>MNTDNIHLGLKENWKQFTILVIVNAFVGGMIGMERTIIPQFAEMEFGIASKTAILSFITAFGITKAVANYYTGRLANRFGRKNLLLVGWLLAMPIPFMLIFAGSWNWVIFANVLLGLSQGLTWSSTVVMKIDLVGEKDRGLAMGLNEFAGYFSVGVVAFLTGYVANKYGITPYPFYIGIFISVVGFVLTALWVKDTRAFVHKESATDTTGQLKNVFVETTFKNKTLSSVTQAGLINNLNDGMIWGLLPIILVSLNYNNENIGIITAIYPTVWGIGQLFTGKMSDHYSKKAMLFWGMLLQGLAILLIPFSDKFYMLASLSAILGLGTALVYPTFLSTIAQATSPKQRAESIGTFRLWRDLGYAFGAVISGITADLFGIEYAILLIGVLTIGSSLVIKFRMPEKISTKEEIT</sequence>
<keyword evidence="2" id="KW-0813">Transport</keyword>
<evidence type="ECO:0000256" key="2">
    <source>
        <dbReference type="ARBA" id="ARBA00022448"/>
    </source>
</evidence>
<dbReference type="EMBL" id="JAUFQS010000006">
    <property type="protein sequence ID" value="MDN3687749.1"/>
    <property type="molecule type" value="Genomic_DNA"/>
</dbReference>
<feature type="domain" description="Major facilitator superfamily (MFS) profile" evidence="8">
    <location>
        <begin position="17"/>
        <end position="403"/>
    </location>
</feature>
<dbReference type="CDD" id="cd17325">
    <property type="entry name" value="MFS_MdtG_SLC18_like"/>
    <property type="match status" value="1"/>
</dbReference>
<evidence type="ECO:0000256" key="3">
    <source>
        <dbReference type="ARBA" id="ARBA00022475"/>
    </source>
</evidence>
<evidence type="ECO:0000256" key="5">
    <source>
        <dbReference type="ARBA" id="ARBA00022989"/>
    </source>
</evidence>
<keyword evidence="6 7" id="KW-0472">Membrane</keyword>
<reference evidence="10" key="1">
    <citation type="journal article" date="2019" name="Int. J. Syst. Evol. Microbiol.">
        <title>The Global Catalogue of Microorganisms (GCM) 10K type strain sequencing project: providing services to taxonomists for standard genome sequencing and annotation.</title>
        <authorList>
            <consortium name="The Broad Institute Genomics Platform"/>
            <consortium name="The Broad Institute Genome Sequencing Center for Infectious Disease"/>
            <person name="Wu L."/>
            <person name="Ma J."/>
        </authorList>
    </citation>
    <scope>NUCLEOTIDE SEQUENCE [LARGE SCALE GENOMIC DNA]</scope>
    <source>
        <strain evidence="10">CECT 7706</strain>
    </source>
</reference>
<comment type="caution">
    <text evidence="9">The sequence shown here is derived from an EMBL/GenBank/DDBJ whole genome shotgun (WGS) entry which is preliminary data.</text>
</comment>
<keyword evidence="5 7" id="KW-1133">Transmembrane helix</keyword>
<protein>
    <submittedName>
        <fullName evidence="9">MFS transporter</fullName>
    </submittedName>
</protein>
<evidence type="ECO:0000313" key="9">
    <source>
        <dbReference type="EMBL" id="MDN3687749.1"/>
    </source>
</evidence>
<proteinExistence type="predicted"/>
<accession>A0ABT8C6T8</accession>
<dbReference type="InterPro" id="IPR050171">
    <property type="entry name" value="MFS_Transporters"/>
</dbReference>
<dbReference type="PANTHER" id="PTHR23517">
    <property type="entry name" value="RESISTANCE PROTEIN MDTM, PUTATIVE-RELATED-RELATED"/>
    <property type="match status" value="1"/>
</dbReference>
<dbReference type="InterPro" id="IPR011701">
    <property type="entry name" value="MFS"/>
</dbReference>
<dbReference type="PANTHER" id="PTHR23517:SF3">
    <property type="entry name" value="INTEGRAL MEMBRANE TRANSPORT PROTEIN"/>
    <property type="match status" value="1"/>
</dbReference>
<feature type="transmembrane region" description="Helical" evidence="7">
    <location>
        <begin position="291"/>
        <end position="308"/>
    </location>
</feature>
<keyword evidence="3" id="KW-1003">Cell membrane</keyword>
<dbReference type="InterPro" id="IPR036259">
    <property type="entry name" value="MFS_trans_sf"/>
</dbReference>
<feature type="transmembrane region" description="Helical" evidence="7">
    <location>
        <begin position="84"/>
        <end position="103"/>
    </location>
</feature>
<dbReference type="Gene3D" id="1.20.1250.20">
    <property type="entry name" value="MFS general substrate transporter like domains"/>
    <property type="match status" value="2"/>
</dbReference>
<feature type="transmembrane region" description="Helical" evidence="7">
    <location>
        <begin position="377"/>
        <end position="397"/>
    </location>
</feature>
<feature type="transmembrane region" description="Helical" evidence="7">
    <location>
        <begin position="314"/>
        <end position="334"/>
    </location>
</feature>
<comment type="subcellular location">
    <subcellularLocation>
        <location evidence="1">Cell membrane</location>
        <topology evidence="1">Multi-pass membrane protein</topology>
    </subcellularLocation>
</comment>
<feature type="transmembrane region" description="Helical" evidence="7">
    <location>
        <begin position="109"/>
        <end position="129"/>
    </location>
</feature>
<organism evidence="9 10">
    <name type="scientific">Cyclobacterium jeungdonense</name>
    <dbReference type="NCBI Taxonomy" id="708087"/>
    <lineage>
        <taxon>Bacteria</taxon>
        <taxon>Pseudomonadati</taxon>
        <taxon>Bacteroidota</taxon>
        <taxon>Cytophagia</taxon>
        <taxon>Cytophagales</taxon>
        <taxon>Cyclobacteriaceae</taxon>
        <taxon>Cyclobacterium</taxon>
    </lineage>
</organism>
<evidence type="ECO:0000256" key="4">
    <source>
        <dbReference type="ARBA" id="ARBA00022692"/>
    </source>
</evidence>
<dbReference type="RefSeq" id="WP_163384987.1">
    <property type="nucleotide sequence ID" value="NZ_JAUFQS010000006.1"/>
</dbReference>
<evidence type="ECO:0000313" key="10">
    <source>
        <dbReference type="Proteomes" id="UP001236663"/>
    </source>
</evidence>
<feature type="transmembrane region" description="Helical" evidence="7">
    <location>
        <begin position="141"/>
        <end position="161"/>
    </location>
</feature>
<feature type="transmembrane region" description="Helical" evidence="7">
    <location>
        <begin position="173"/>
        <end position="193"/>
    </location>
</feature>